<dbReference type="GO" id="GO:0000271">
    <property type="term" value="P:polysaccharide biosynthetic process"/>
    <property type="evidence" value="ECO:0007669"/>
    <property type="project" value="InterPro"/>
</dbReference>
<evidence type="ECO:0000256" key="6">
    <source>
        <dbReference type="SAM" id="MobiDB-lite"/>
    </source>
</evidence>
<protein>
    <submittedName>
        <fullName evidence="9">Flippase GtrA</fullName>
    </submittedName>
</protein>
<evidence type="ECO:0000256" key="2">
    <source>
        <dbReference type="ARBA" id="ARBA00009399"/>
    </source>
</evidence>
<accession>A0A852VZD5</accession>
<proteinExistence type="inferred from homology"/>
<dbReference type="AlphaFoldDB" id="A0A852VZD5"/>
<keyword evidence="5 7" id="KW-0472">Membrane</keyword>
<feature type="transmembrane region" description="Helical" evidence="7">
    <location>
        <begin position="139"/>
        <end position="161"/>
    </location>
</feature>
<evidence type="ECO:0000256" key="5">
    <source>
        <dbReference type="ARBA" id="ARBA00023136"/>
    </source>
</evidence>
<keyword evidence="4 7" id="KW-1133">Transmembrane helix</keyword>
<dbReference type="RefSeq" id="WP_179760871.1">
    <property type="nucleotide sequence ID" value="NZ_BAAAJZ010000015.1"/>
</dbReference>
<dbReference type="GeneID" id="98051681"/>
<keyword evidence="10" id="KW-1185">Reference proteome</keyword>
<dbReference type="GO" id="GO:0005886">
    <property type="term" value="C:plasma membrane"/>
    <property type="evidence" value="ECO:0007669"/>
    <property type="project" value="TreeGrafter"/>
</dbReference>
<keyword evidence="3 7" id="KW-0812">Transmembrane</keyword>
<evidence type="ECO:0000256" key="7">
    <source>
        <dbReference type="SAM" id="Phobius"/>
    </source>
</evidence>
<evidence type="ECO:0000313" key="10">
    <source>
        <dbReference type="Proteomes" id="UP000549695"/>
    </source>
</evidence>
<feature type="transmembrane region" description="Helical" evidence="7">
    <location>
        <begin position="109"/>
        <end position="127"/>
    </location>
</feature>
<sequence length="192" mass="19743">MDAAQSAAHVPFGDPATSASRVPGRVNGAVVALSRRYPLAVQLARYAAVGGGATALNAALFLLCRPVLPAVPANLVALVLTTAISTEASRRFAFDGAPAHRLREWVQDAGTVAFYATYTSAVLLALHQLAGATTPGEEAAVVAAASLVGGLLRFAVLRFWVFDVARPAAAGARPDQGGRHPCPEQTTSTPST</sequence>
<dbReference type="InterPro" id="IPR051401">
    <property type="entry name" value="GtrA_CellWall_Glycosyl"/>
</dbReference>
<feature type="region of interest" description="Disordered" evidence="6">
    <location>
        <begin position="170"/>
        <end position="192"/>
    </location>
</feature>
<comment type="similarity">
    <text evidence="2">Belongs to the GtrA family.</text>
</comment>
<organism evidence="9 10">
    <name type="scientific">Pseudonocardia alni</name>
    <name type="common">Amycolata alni</name>
    <dbReference type="NCBI Taxonomy" id="33907"/>
    <lineage>
        <taxon>Bacteria</taxon>
        <taxon>Bacillati</taxon>
        <taxon>Actinomycetota</taxon>
        <taxon>Actinomycetes</taxon>
        <taxon>Pseudonocardiales</taxon>
        <taxon>Pseudonocardiaceae</taxon>
        <taxon>Pseudonocardia</taxon>
    </lineage>
</organism>
<evidence type="ECO:0000256" key="4">
    <source>
        <dbReference type="ARBA" id="ARBA00022989"/>
    </source>
</evidence>
<dbReference type="InterPro" id="IPR007267">
    <property type="entry name" value="GtrA_DPMS_TM"/>
</dbReference>
<evidence type="ECO:0000259" key="8">
    <source>
        <dbReference type="Pfam" id="PF04138"/>
    </source>
</evidence>
<comment type="caution">
    <text evidence="9">The sequence shown here is derived from an EMBL/GenBank/DDBJ whole genome shotgun (WGS) entry which is preliminary data.</text>
</comment>
<evidence type="ECO:0000313" key="9">
    <source>
        <dbReference type="EMBL" id="NYG01619.1"/>
    </source>
</evidence>
<dbReference type="PANTHER" id="PTHR38459:SF1">
    <property type="entry name" value="PROPHAGE BACTOPRENOL-LINKED GLUCOSE TRANSLOCASE HOMOLOG"/>
    <property type="match status" value="1"/>
</dbReference>
<dbReference type="Proteomes" id="UP000549695">
    <property type="component" value="Unassembled WGS sequence"/>
</dbReference>
<dbReference type="Pfam" id="PF04138">
    <property type="entry name" value="GtrA_DPMS_TM"/>
    <property type="match status" value="1"/>
</dbReference>
<name>A0A852VZD5_PSEA5</name>
<evidence type="ECO:0000256" key="1">
    <source>
        <dbReference type="ARBA" id="ARBA00004141"/>
    </source>
</evidence>
<evidence type="ECO:0000256" key="3">
    <source>
        <dbReference type="ARBA" id="ARBA00022692"/>
    </source>
</evidence>
<reference evidence="9 10" key="1">
    <citation type="submission" date="2020-07" db="EMBL/GenBank/DDBJ databases">
        <title>Sequencing the genomes of 1000 actinobacteria strains.</title>
        <authorList>
            <person name="Klenk H.-P."/>
        </authorList>
    </citation>
    <scope>NUCLEOTIDE SEQUENCE [LARGE SCALE GENOMIC DNA]</scope>
    <source>
        <strain evidence="9 10">DSM 44749</strain>
    </source>
</reference>
<comment type="subcellular location">
    <subcellularLocation>
        <location evidence="1">Membrane</location>
        <topology evidence="1">Multi-pass membrane protein</topology>
    </subcellularLocation>
</comment>
<feature type="domain" description="GtrA/DPMS transmembrane" evidence="8">
    <location>
        <begin position="45"/>
        <end position="162"/>
    </location>
</feature>
<dbReference type="EMBL" id="JACCCZ010000001">
    <property type="protein sequence ID" value="NYG01619.1"/>
    <property type="molecule type" value="Genomic_DNA"/>
</dbReference>
<gene>
    <name evidence="9" type="ORF">HDA37_001904</name>
</gene>
<dbReference type="PANTHER" id="PTHR38459">
    <property type="entry name" value="PROPHAGE BACTOPRENOL-LINKED GLUCOSE TRANSLOCASE HOMOLOG"/>
    <property type="match status" value="1"/>
</dbReference>